<evidence type="ECO:0000259" key="2">
    <source>
        <dbReference type="Pfam" id="PF17667"/>
    </source>
</evidence>
<proteinExistence type="predicted"/>
<dbReference type="SUPFAM" id="SSF56112">
    <property type="entry name" value="Protein kinase-like (PK-like)"/>
    <property type="match status" value="1"/>
</dbReference>
<accession>A0ABR3FZ89</accession>
<dbReference type="PANTHER" id="PTHR38248">
    <property type="entry name" value="FUNK1 6"/>
    <property type="match status" value="1"/>
</dbReference>
<dbReference type="Pfam" id="PF17667">
    <property type="entry name" value="Pkinase_fungal"/>
    <property type="match status" value="2"/>
</dbReference>
<feature type="domain" description="Fungal-type protein kinase" evidence="2">
    <location>
        <begin position="577"/>
        <end position="682"/>
    </location>
</feature>
<reference evidence="3 4" key="1">
    <citation type="submission" date="2024-02" db="EMBL/GenBank/DDBJ databases">
        <title>A draft genome for the cacao thread blight pathogen Marasmius crinis-equi.</title>
        <authorList>
            <person name="Cohen S.P."/>
            <person name="Baruah I.K."/>
            <person name="Amoako-Attah I."/>
            <person name="Bukari Y."/>
            <person name="Meinhardt L.W."/>
            <person name="Bailey B.A."/>
        </authorList>
    </citation>
    <scope>NUCLEOTIDE SEQUENCE [LARGE SCALE GENOMIC DNA]</scope>
    <source>
        <strain evidence="3 4">GH-76</strain>
    </source>
</reference>
<dbReference type="InterPro" id="IPR040976">
    <property type="entry name" value="Pkinase_fungal"/>
</dbReference>
<feature type="compositionally biased region" description="Low complexity" evidence="1">
    <location>
        <begin position="7"/>
        <end position="25"/>
    </location>
</feature>
<sequence>MSSSTNQASSSKPTASTPKTPPKQAESQQPLQATPQSQSASAVSQGMTNYQVKDVRPFVRNDLQHTQNVGFQKFLLAMIRTLYSVDGDKAEKYLEGILHATSRIAKKSPNGVQTKEVQDTIEEINSHLQKYCETEGETDRYEWFVKACNSALSVLQRVDKEGSGLALPPLPPTDIYFQRHDPTYISGTHYEGNTSDRKPDVIVASLKAVENQWQQRQANTKIDVLGDAHLKAKYTVPWQDVRSVVEFKKHFKKLKKQLEVLMRAGEEGGAAPARVQAEESEAPSGDQIKRSIDDYMKQVESNPEQSESLASSSRDFSGAPQKRKEADTPEAVAKPPAKTPKTSGKRATAPPERPAEVQVIDYASEMLNASFGRVHALNWLITDSSMSLWHFDRECPIQTNGIDFIYELPHFLALLFLLQRFRLEDWGFIPTISPADESPIVDVSPTVDASPPGQEKPLYFYSKGKLLKFTYGTAGRCTQVREGTFGSRRIWAVLKLSCPEVSRDSEPDFILEARKSCQDDPETLACLPMLLAHKDYKDFATTRIREFLGLEIVNKRPRIPRAVVLPLYIPITALTTGDWTEFMAAFWKLVRAHATLWTCGIQHGDISDGNLMYEIQDGKVVPKLCDYDLAHFSHKEGPTGFTNTGTRRFMALDLLDDVAMEGKVKKEYRHDLESFAWVLVWILGRYSGSKQIQDPDFDDWKDPRWEILVQRRTAFIKRKDFVLKNVNLPERLFDLGFEMLTLLREVALEVETKDIKKLRAEKFMQTDRCNTLDKEIRQLNSLSHIVSKIMDALLFTDAKYGGEIHREHLKRLTELKV</sequence>
<evidence type="ECO:0000313" key="4">
    <source>
        <dbReference type="Proteomes" id="UP001465976"/>
    </source>
</evidence>
<protein>
    <recommendedName>
        <fullName evidence="2">Fungal-type protein kinase domain-containing protein</fullName>
    </recommendedName>
</protein>
<feature type="region of interest" description="Disordered" evidence="1">
    <location>
        <begin position="267"/>
        <end position="354"/>
    </location>
</feature>
<feature type="compositionally biased region" description="Polar residues" evidence="1">
    <location>
        <begin position="26"/>
        <end position="45"/>
    </location>
</feature>
<feature type="compositionally biased region" description="Polar residues" evidence="1">
    <location>
        <begin position="299"/>
        <end position="315"/>
    </location>
</feature>
<evidence type="ECO:0000313" key="3">
    <source>
        <dbReference type="EMBL" id="KAL0580875.1"/>
    </source>
</evidence>
<feature type="region of interest" description="Disordered" evidence="1">
    <location>
        <begin position="1"/>
        <end position="45"/>
    </location>
</feature>
<comment type="caution">
    <text evidence="3">The sequence shown here is derived from an EMBL/GenBank/DDBJ whole genome shotgun (WGS) entry which is preliminary data.</text>
</comment>
<evidence type="ECO:0000256" key="1">
    <source>
        <dbReference type="SAM" id="MobiDB-lite"/>
    </source>
</evidence>
<feature type="compositionally biased region" description="Basic and acidic residues" evidence="1">
    <location>
        <begin position="287"/>
        <end position="297"/>
    </location>
</feature>
<dbReference type="EMBL" id="JBAHYK010000021">
    <property type="protein sequence ID" value="KAL0580875.1"/>
    <property type="molecule type" value="Genomic_DNA"/>
</dbReference>
<feature type="domain" description="Fungal-type protein kinase" evidence="2">
    <location>
        <begin position="357"/>
        <end position="515"/>
    </location>
</feature>
<keyword evidence="4" id="KW-1185">Reference proteome</keyword>
<gene>
    <name evidence="3" type="ORF">V5O48_001167</name>
</gene>
<dbReference type="InterPro" id="IPR011009">
    <property type="entry name" value="Kinase-like_dom_sf"/>
</dbReference>
<dbReference type="Proteomes" id="UP001465976">
    <property type="component" value="Unassembled WGS sequence"/>
</dbReference>
<dbReference type="PANTHER" id="PTHR38248:SF2">
    <property type="entry name" value="FUNK1 11"/>
    <property type="match status" value="1"/>
</dbReference>
<dbReference type="Gene3D" id="1.10.510.10">
    <property type="entry name" value="Transferase(Phosphotransferase) domain 1"/>
    <property type="match status" value="1"/>
</dbReference>
<organism evidence="3 4">
    <name type="scientific">Marasmius crinis-equi</name>
    <dbReference type="NCBI Taxonomy" id="585013"/>
    <lineage>
        <taxon>Eukaryota</taxon>
        <taxon>Fungi</taxon>
        <taxon>Dikarya</taxon>
        <taxon>Basidiomycota</taxon>
        <taxon>Agaricomycotina</taxon>
        <taxon>Agaricomycetes</taxon>
        <taxon>Agaricomycetidae</taxon>
        <taxon>Agaricales</taxon>
        <taxon>Marasmiineae</taxon>
        <taxon>Marasmiaceae</taxon>
        <taxon>Marasmius</taxon>
    </lineage>
</organism>
<name>A0ABR3FZ89_9AGAR</name>